<name>A0A4Z1EA48_9HELO</name>
<keyword evidence="3" id="KW-1185">Reference proteome</keyword>
<organism evidence="2 3">
    <name type="scientific">Botrytis tulipae</name>
    <dbReference type="NCBI Taxonomy" id="87230"/>
    <lineage>
        <taxon>Eukaryota</taxon>
        <taxon>Fungi</taxon>
        <taxon>Dikarya</taxon>
        <taxon>Ascomycota</taxon>
        <taxon>Pezizomycotina</taxon>
        <taxon>Leotiomycetes</taxon>
        <taxon>Helotiales</taxon>
        <taxon>Sclerotiniaceae</taxon>
        <taxon>Botrytis</taxon>
    </lineage>
</organism>
<dbReference type="AlphaFoldDB" id="A0A4Z1EA48"/>
<evidence type="ECO:0000313" key="2">
    <source>
        <dbReference type="EMBL" id="TGO09036.1"/>
    </source>
</evidence>
<feature type="transmembrane region" description="Helical" evidence="1">
    <location>
        <begin position="553"/>
        <end position="578"/>
    </location>
</feature>
<comment type="caution">
    <text evidence="2">The sequence shown here is derived from an EMBL/GenBank/DDBJ whole genome shotgun (WGS) entry which is preliminary data.</text>
</comment>
<keyword evidence="1" id="KW-1133">Transmembrane helix</keyword>
<accession>A0A4Z1EA48</accession>
<protein>
    <submittedName>
        <fullName evidence="2">Uncharacterized protein</fullName>
    </submittedName>
</protein>
<dbReference type="OrthoDB" id="3515641at2759"/>
<evidence type="ECO:0000256" key="1">
    <source>
        <dbReference type="SAM" id="Phobius"/>
    </source>
</evidence>
<keyword evidence="1" id="KW-0472">Membrane</keyword>
<sequence>MKKSNLSLIENRNQQAERPKQAIRSGRWKALCGAGIHILPIIFTIVLLFLNASTIYATSIGVGTANVNAQLNGLQFAAKIHEILIGASLSYMVLSLVQYRIFQAGVPIGSLFIAFRITDLTSLSSPEFWAALTADRSLEGHTDFRRRFPNESSYPTGTFRAEANLSELWPNRIDFSNSHSLVCSFSNMLFTDECPAGGHPVIQMWARTQEPSFVEDSWNITMPITLSDSSYDPVGASLTKIYSSRFIEGTGRNYNTSDRYGLKYTLSSNQRAWYMGQTSSVLATEALLNIAGIHTTSENETTRLQALVNDRSPPAPQAFAACSDFYYNISNENGAGFDSLAGSQLPFLEKDPSNGQYWYAESKQAFESWKSSGGWPLALWIAPTNQSTNSPSVGVVTLRNVSNPDGNMLRVETCSIYAGWRSSELFIDPKTDQYIYSPDLTDPTKDMEDWASAINESRDYPMRSVQIDIGWANFALPPNYTILSIALSIPLGLTVSSLIPDAMSRIRRSGEISIPLIGFEASEQTRDQDKYTYITVNRFRYGYSYSLRGITRWLALSILLLHTFLALAHTVIITRMGWTSKVLKSLCEILVLAINSSPSAVLDNTCAGIDRLDTYKQIVKVRETSFEHLGLVMNGDEDKHTENVVIDKEYGSLDKKETFHCKVG</sequence>
<feature type="transmembrane region" description="Helical" evidence="1">
    <location>
        <begin position="28"/>
        <end position="50"/>
    </location>
</feature>
<feature type="transmembrane region" description="Helical" evidence="1">
    <location>
        <begin position="480"/>
        <end position="499"/>
    </location>
</feature>
<dbReference type="EMBL" id="PQXH01000182">
    <property type="protein sequence ID" value="TGO09036.1"/>
    <property type="molecule type" value="Genomic_DNA"/>
</dbReference>
<reference evidence="2 3" key="1">
    <citation type="submission" date="2017-12" db="EMBL/GenBank/DDBJ databases">
        <title>Comparative genomics of Botrytis spp.</title>
        <authorList>
            <person name="Valero-Jimenez C.A."/>
            <person name="Tapia P."/>
            <person name="Veloso J."/>
            <person name="Silva-Moreno E."/>
            <person name="Staats M."/>
            <person name="Valdes J.H."/>
            <person name="Van Kan J.A.L."/>
        </authorList>
    </citation>
    <scope>NUCLEOTIDE SEQUENCE [LARGE SCALE GENOMIC DNA]</scope>
    <source>
        <strain evidence="2 3">Bt9001</strain>
    </source>
</reference>
<evidence type="ECO:0000313" key="3">
    <source>
        <dbReference type="Proteomes" id="UP000297777"/>
    </source>
</evidence>
<dbReference type="Proteomes" id="UP000297777">
    <property type="component" value="Unassembled WGS sequence"/>
</dbReference>
<keyword evidence="1" id="KW-0812">Transmembrane</keyword>
<proteinExistence type="predicted"/>
<gene>
    <name evidence="2" type="ORF">BTUL_0182g00240</name>
</gene>